<protein>
    <submittedName>
        <fullName evidence="3">Cell division protein ZapE</fullName>
    </submittedName>
</protein>
<comment type="caution">
    <text evidence="3">The sequence shown here is derived from an EMBL/GenBank/DDBJ whole genome shotgun (WGS) entry which is preliminary data.</text>
</comment>
<keyword evidence="4" id="KW-1185">Reference proteome</keyword>
<proteinExistence type="predicted"/>
<dbReference type="SUPFAM" id="SSF52540">
    <property type="entry name" value="P-loop containing nucleoside triphosphate hydrolases"/>
    <property type="match status" value="1"/>
</dbReference>
<dbReference type="PANTHER" id="PTHR12169:SF6">
    <property type="entry name" value="AFG1-LIKE ATPASE"/>
    <property type="match status" value="1"/>
</dbReference>
<reference evidence="3 4" key="1">
    <citation type="submission" date="2019-06" db="EMBL/GenBank/DDBJ databases">
        <title>Genomic Encyclopedia of Archaeal and Bacterial Type Strains, Phase II (KMG-II): from individual species to whole genera.</title>
        <authorList>
            <person name="Goeker M."/>
        </authorList>
    </citation>
    <scope>NUCLEOTIDE SEQUENCE [LARGE SCALE GENOMIC DNA]</scope>
    <source>
        <strain evidence="3 4">DSM 18423</strain>
    </source>
</reference>
<dbReference type="GO" id="GO:0051301">
    <property type="term" value="P:cell division"/>
    <property type="evidence" value="ECO:0007669"/>
    <property type="project" value="UniProtKB-KW"/>
</dbReference>
<accession>A0A543KF60</accession>
<gene>
    <name evidence="3" type="ORF">BD293_2357</name>
</gene>
<dbReference type="PANTHER" id="PTHR12169">
    <property type="entry name" value="ATPASE N2B"/>
    <property type="match status" value="1"/>
</dbReference>
<keyword evidence="1" id="KW-0547">Nucleotide-binding</keyword>
<evidence type="ECO:0000313" key="3">
    <source>
        <dbReference type="EMBL" id="TQM93711.1"/>
    </source>
</evidence>
<name>A0A543KF60_9RHOB</name>
<keyword evidence="2" id="KW-0067">ATP-binding</keyword>
<dbReference type="NCBIfam" id="NF040713">
    <property type="entry name" value="ZapE"/>
    <property type="match status" value="1"/>
</dbReference>
<dbReference type="EMBL" id="VFPT01000001">
    <property type="protein sequence ID" value="TQM93711.1"/>
    <property type="molecule type" value="Genomic_DNA"/>
</dbReference>
<organism evidence="3 4">
    <name type="scientific">Roseinatronobacter monicus</name>
    <dbReference type="NCBI Taxonomy" id="393481"/>
    <lineage>
        <taxon>Bacteria</taxon>
        <taxon>Pseudomonadati</taxon>
        <taxon>Pseudomonadota</taxon>
        <taxon>Alphaproteobacteria</taxon>
        <taxon>Rhodobacterales</taxon>
        <taxon>Paracoccaceae</taxon>
        <taxon>Roseinatronobacter</taxon>
    </lineage>
</organism>
<sequence length="398" mass="43495">MTRTSCNFPIPLTAQGEAGKITAKAFPCRSFGVSICAMTDMLTQIYDQLVETGEIRPDAAQRAALPLFAPIMAHLARPTPKTGGLRALLGRGTPAPAPGLYLWGGVGRGKSMLMDLFYAHAGDIPKRRVHFHAFMQEIHAGLHIERKRGVSDALAPVADGVAAQVRLLAFDEMQITDITDAMIVGRLFERLMAAGVAIVTTSNRVPDDLYKDGLNRALFLPFIELIKTRMVVHELVSETDYRQHRLAGADVYFSPADAASRAEMARIWDELTGHDPGAPLRLQLKGREVVVPKAHNGVGRAGFWDLCGKPLGPADFLAIAQALRVLMLEDIPYLSATNYNEAKRFVTLIDALYEAKVRLIASAAAVPEQLYTEGAGTFEFERTASRLREMQGAEWGQG</sequence>
<dbReference type="Proteomes" id="UP000320582">
    <property type="component" value="Unassembled WGS sequence"/>
</dbReference>
<dbReference type="InterPro" id="IPR027417">
    <property type="entry name" value="P-loop_NTPase"/>
</dbReference>
<dbReference type="Pfam" id="PF03969">
    <property type="entry name" value="AFG1_ATPase"/>
    <property type="match status" value="1"/>
</dbReference>
<dbReference type="GO" id="GO:0005524">
    <property type="term" value="F:ATP binding"/>
    <property type="evidence" value="ECO:0007669"/>
    <property type="project" value="UniProtKB-KW"/>
</dbReference>
<dbReference type="GO" id="GO:0005737">
    <property type="term" value="C:cytoplasm"/>
    <property type="evidence" value="ECO:0007669"/>
    <property type="project" value="TreeGrafter"/>
</dbReference>
<keyword evidence="3" id="KW-0131">Cell cycle</keyword>
<dbReference type="GO" id="GO:0016887">
    <property type="term" value="F:ATP hydrolysis activity"/>
    <property type="evidence" value="ECO:0007669"/>
    <property type="project" value="InterPro"/>
</dbReference>
<evidence type="ECO:0000313" key="4">
    <source>
        <dbReference type="Proteomes" id="UP000320582"/>
    </source>
</evidence>
<dbReference type="Gene3D" id="3.40.50.300">
    <property type="entry name" value="P-loop containing nucleotide triphosphate hydrolases"/>
    <property type="match status" value="1"/>
</dbReference>
<evidence type="ECO:0000256" key="1">
    <source>
        <dbReference type="ARBA" id="ARBA00022741"/>
    </source>
</evidence>
<dbReference type="InterPro" id="IPR005654">
    <property type="entry name" value="ATPase_AFG1-like"/>
</dbReference>
<keyword evidence="3" id="KW-0132">Cell division</keyword>
<evidence type="ECO:0000256" key="2">
    <source>
        <dbReference type="ARBA" id="ARBA00022840"/>
    </source>
</evidence>
<dbReference type="AlphaFoldDB" id="A0A543KF60"/>